<evidence type="ECO:0000256" key="6">
    <source>
        <dbReference type="ARBA" id="ARBA00023098"/>
    </source>
</evidence>
<evidence type="ECO:0000256" key="8">
    <source>
        <dbReference type="ARBA" id="ARBA00023209"/>
    </source>
</evidence>
<dbReference type="GO" id="GO:0005886">
    <property type="term" value="C:plasma membrane"/>
    <property type="evidence" value="ECO:0007669"/>
    <property type="project" value="UniProtKB-SubCell"/>
</dbReference>
<accession>A0A9D2H2V1</accession>
<evidence type="ECO:0000256" key="4">
    <source>
        <dbReference type="ARBA" id="ARBA00022692"/>
    </source>
</evidence>
<evidence type="ECO:0000256" key="7">
    <source>
        <dbReference type="ARBA" id="ARBA00023136"/>
    </source>
</evidence>
<sequence length="245" mass="27901">MQELTFFQNWYWFVLMALVCYFVGCVNFAMIIARTKHKDAHKIGSGNPGTMNMSREFGLKVGLVNFLLDVAKGGVPALVSYFIFRGYVFAGTDVVVSDFTRYFCGVFVIIGHIWPVTMRFRGGKGIASTLGLFWFTLGCERGWFAAVAFLWLVCVLLFIAVTEWGSMGSLLGVTGFSLWQGVIFFLRYEAELQNTWVILIFMLLLLLNFLTWFAHRKNLVRLFAGEEHRTSVKKLSKGKRGMQNM</sequence>
<comment type="subunit">
    <text evidence="10">Probably interacts with PlsX.</text>
</comment>
<reference evidence="11" key="1">
    <citation type="journal article" date="2021" name="PeerJ">
        <title>Extensive microbial diversity within the chicken gut microbiome revealed by metagenomics and culture.</title>
        <authorList>
            <person name="Gilroy R."/>
            <person name="Ravi A."/>
            <person name="Getino M."/>
            <person name="Pursley I."/>
            <person name="Horton D.L."/>
            <person name="Alikhan N.F."/>
            <person name="Baker D."/>
            <person name="Gharbi K."/>
            <person name="Hall N."/>
            <person name="Watson M."/>
            <person name="Adriaenssens E.M."/>
            <person name="Foster-Nyarko E."/>
            <person name="Jarju S."/>
            <person name="Secka A."/>
            <person name="Antonio M."/>
            <person name="Oren A."/>
            <person name="Chaudhuri R.R."/>
            <person name="La Ragione R."/>
            <person name="Hildebrand F."/>
            <person name="Pallen M.J."/>
        </authorList>
    </citation>
    <scope>NUCLEOTIDE SEQUENCE</scope>
    <source>
        <strain evidence="11">CHK156-179</strain>
    </source>
</reference>
<keyword evidence="8 10" id="KW-0594">Phospholipid biosynthesis</keyword>
<keyword evidence="11" id="KW-0012">Acyltransferase</keyword>
<keyword evidence="6 10" id="KW-0443">Lipid metabolism</keyword>
<evidence type="ECO:0000313" key="11">
    <source>
        <dbReference type="EMBL" id="HJA02451.1"/>
    </source>
</evidence>
<comment type="function">
    <text evidence="10">Catalyzes the transfer of an acyl group from acyl-phosphate (acyl-PO(4)) to glycerol-3-phosphate (G3P) to form lysophosphatidic acid (LPA). This enzyme utilizes acyl-phosphate as fatty acyl donor, but not acyl-CoA or acyl-ACP.</text>
</comment>
<keyword evidence="4 10" id="KW-0812">Transmembrane</keyword>
<dbReference type="InterPro" id="IPR003811">
    <property type="entry name" value="G3P_acylTferase_PlsY"/>
</dbReference>
<gene>
    <name evidence="10" type="primary">plsY</name>
    <name evidence="11" type="ORF">H9797_03615</name>
</gene>
<reference evidence="11" key="2">
    <citation type="submission" date="2021-04" db="EMBL/GenBank/DDBJ databases">
        <authorList>
            <person name="Gilroy R."/>
        </authorList>
    </citation>
    <scope>NUCLEOTIDE SEQUENCE</scope>
    <source>
        <strain evidence="11">CHK156-179</strain>
    </source>
</reference>
<keyword evidence="3 10" id="KW-0808">Transferase</keyword>
<evidence type="ECO:0000313" key="12">
    <source>
        <dbReference type="Proteomes" id="UP000824221"/>
    </source>
</evidence>
<proteinExistence type="inferred from homology"/>
<name>A0A9D2H2V1_9FIRM</name>
<keyword evidence="1 10" id="KW-1003">Cell membrane</keyword>
<dbReference type="PANTHER" id="PTHR30309:SF0">
    <property type="entry name" value="GLYCEROL-3-PHOSPHATE ACYLTRANSFERASE-RELATED"/>
    <property type="match status" value="1"/>
</dbReference>
<dbReference type="EC" id="2.3.1.275" evidence="10"/>
<keyword evidence="9 10" id="KW-1208">Phospholipid metabolism</keyword>
<evidence type="ECO:0000256" key="9">
    <source>
        <dbReference type="ARBA" id="ARBA00023264"/>
    </source>
</evidence>
<feature type="transmembrane region" description="Helical" evidence="10">
    <location>
        <begin position="61"/>
        <end position="84"/>
    </location>
</feature>
<dbReference type="PANTHER" id="PTHR30309">
    <property type="entry name" value="INNER MEMBRANE PROTEIN YGIH"/>
    <property type="match status" value="1"/>
</dbReference>
<evidence type="ECO:0000256" key="1">
    <source>
        <dbReference type="ARBA" id="ARBA00022475"/>
    </source>
</evidence>
<feature type="transmembrane region" description="Helical" evidence="10">
    <location>
        <begin position="195"/>
        <end position="214"/>
    </location>
</feature>
<feature type="transmembrane region" description="Helical" evidence="10">
    <location>
        <begin position="12"/>
        <end position="33"/>
    </location>
</feature>
<dbReference type="AlphaFoldDB" id="A0A9D2H2V1"/>
<evidence type="ECO:0000256" key="2">
    <source>
        <dbReference type="ARBA" id="ARBA00022516"/>
    </source>
</evidence>
<keyword evidence="5 10" id="KW-1133">Transmembrane helix</keyword>
<evidence type="ECO:0000256" key="3">
    <source>
        <dbReference type="ARBA" id="ARBA00022679"/>
    </source>
</evidence>
<feature type="transmembrane region" description="Helical" evidence="10">
    <location>
        <begin position="141"/>
        <end position="161"/>
    </location>
</feature>
<comment type="catalytic activity">
    <reaction evidence="10">
        <text>an acyl phosphate + sn-glycerol 3-phosphate = a 1-acyl-sn-glycero-3-phosphate + phosphate</text>
        <dbReference type="Rhea" id="RHEA:34075"/>
        <dbReference type="ChEBI" id="CHEBI:43474"/>
        <dbReference type="ChEBI" id="CHEBI:57597"/>
        <dbReference type="ChEBI" id="CHEBI:57970"/>
        <dbReference type="ChEBI" id="CHEBI:59918"/>
        <dbReference type="EC" id="2.3.1.275"/>
    </reaction>
</comment>
<dbReference type="GO" id="GO:0008654">
    <property type="term" value="P:phospholipid biosynthetic process"/>
    <property type="evidence" value="ECO:0007669"/>
    <property type="project" value="UniProtKB-UniRule"/>
</dbReference>
<dbReference type="Pfam" id="PF02660">
    <property type="entry name" value="G3P_acyltransf"/>
    <property type="match status" value="1"/>
</dbReference>
<comment type="caution">
    <text evidence="11">The sequence shown here is derived from an EMBL/GenBank/DDBJ whole genome shotgun (WGS) entry which is preliminary data.</text>
</comment>
<evidence type="ECO:0000256" key="5">
    <source>
        <dbReference type="ARBA" id="ARBA00022989"/>
    </source>
</evidence>
<dbReference type="SMART" id="SM01207">
    <property type="entry name" value="G3P_acyltransf"/>
    <property type="match status" value="1"/>
</dbReference>
<protein>
    <recommendedName>
        <fullName evidence="10">Glycerol-3-phosphate acyltransferase</fullName>
    </recommendedName>
    <alternativeName>
        <fullName evidence="10">Acyl-PO4 G3P acyltransferase</fullName>
    </alternativeName>
    <alternativeName>
        <fullName evidence="10">Acyl-phosphate--glycerol-3-phosphate acyltransferase</fullName>
    </alternativeName>
    <alternativeName>
        <fullName evidence="10">G3P acyltransferase</fullName>
        <shortName evidence="10">GPAT</shortName>
        <ecNumber evidence="10">2.3.1.275</ecNumber>
    </alternativeName>
    <alternativeName>
        <fullName evidence="10">Lysophosphatidic acid synthase</fullName>
        <shortName evidence="10">LPA synthase</shortName>
    </alternativeName>
</protein>
<organism evidence="11 12">
    <name type="scientific">Candidatus Gallimonas gallistercoris</name>
    <dbReference type="NCBI Taxonomy" id="2838602"/>
    <lineage>
        <taxon>Bacteria</taxon>
        <taxon>Bacillati</taxon>
        <taxon>Bacillota</taxon>
        <taxon>Clostridia</taxon>
        <taxon>Candidatus Gallimonas</taxon>
    </lineage>
</organism>
<comment type="pathway">
    <text evidence="10">Lipid metabolism; phospholipid metabolism.</text>
</comment>
<comment type="subcellular location">
    <subcellularLocation>
        <location evidence="10">Cell membrane</location>
        <topology evidence="10">Multi-pass membrane protein</topology>
    </subcellularLocation>
</comment>
<feature type="transmembrane region" description="Helical" evidence="10">
    <location>
        <begin position="167"/>
        <end position="188"/>
    </location>
</feature>
<dbReference type="GO" id="GO:0043772">
    <property type="term" value="F:acyl-phosphate glycerol-3-phosphate acyltransferase activity"/>
    <property type="evidence" value="ECO:0007669"/>
    <property type="project" value="UniProtKB-UniRule"/>
</dbReference>
<dbReference type="EMBL" id="DXAJ01000053">
    <property type="protein sequence ID" value="HJA02451.1"/>
    <property type="molecule type" value="Genomic_DNA"/>
</dbReference>
<evidence type="ECO:0000256" key="10">
    <source>
        <dbReference type="HAMAP-Rule" id="MF_01043"/>
    </source>
</evidence>
<comment type="similarity">
    <text evidence="10">Belongs to the PlsY family.</text>
</comment>
<dbReference type="HAMAP" id="MF_01043">
    <property type="entry name" value="PlsY"/>
    <property type="match status" value="1"/>
</dbReference>
<dbReference type="Proteomes" id="UP000824221">
    <property type="component" value="Unassembled WGS sequence"/>
</dbReference>
<feature type="transmembrane region" description="Helical" evidence="10">
    <location>
        <begin position="99"/>
        <end position="120"/>
    </location>
</feature>
<keyword evidence="7 10" id="KW-0472">Membrane</keyword>
<keyword evidence="2 10" id="KW-0444">Lipid biosynthesis</keyword>